<name>A0A0B7MB59_9FIRM</name>
<dbReference type="EMBL" id="CDRZ01000001">
    <property type="protein sequence ID" value="CEO87285.1"/>
    <property type="molecule type" value="Genomic_DNA"/>
</dbReference>
<gene>
    <name evidence="2" type="ORF">SSCH_10019</name>
</gene>
<accession>A0A0B7MB59</accession>
<evidence type="ECO:0000313" key="2">
    <source>
        <dbReference type="EMBL" id="CEO87285.1"/>
    </source>
</evidence>
<dbReference type="Proteomes" id="UP000046155">
    <property type="component" value="Unassembled WGS sequence"/>
</dbReference>
<dbReference type="Pfam" id="PF09551">
    <property type="entry name" value="Spore_II_R"/>
    <property type="match status" value="1"/>
</dbReference>
<protein>
    <recommendedName>
        <fullName evidence="4">Stage II sporulation protein R</fullName>
    </recommendedName>
</protein>
<reference evidence="3" key="1">
    <citation type="submission" date="2015-01" db="EMBL/GenBank/DDBJ databases">
        <authorList>
            <person name="Manzoor Shahid"/>
            <person name="Zubair Saima"/>
        </authorList>
    </citation>
    <scope>NUCLEOTIDE SEQUENCE [LARGE SCALE GENOMIC DNA]</scope>
    <source>
        <strain evidence="3">Sp3</strain>
    </source>
</reference>
<dbReference type="InterPro" id="IPR014202">
    <property type="entry name" value="Spore_II_R"/>
</dbReference>
<sequence length="279" mass="31713">MGLTVKKLMIRFGIILFLGFAIFATLALAPVKDGDPGEDRQICRDVVRFHVVAKSDQSADQELKLKVRDAVLDYLRPNLEGVQDQQEAAVIIQDKLPQIEEVAVQTLRINGCSDQVQVYYGDYDFPVRVYGPLTFPEGRYQSLRIVLGEGEGKNWWCCLFPPLCFVDITNSAQQLQEDKKPDSDVCQLTDDGDGGDETNSDSSQLADEDEKDLCRHMDQEKPGDEQDKQDKQGQQVEKILLIDSGSEPEEQVRLTTKIGEWLENSRDRSLLSWLWQWRS</sequence>
<dbReference type="NCBIfam" id="TIGR02837">
    <property type="entry name" value="spore_II_R"/>
    <property type="match status" value="1"/>
</dbReference>
<proteinExistence type="predicted"/>
<evidence type="ECO:0000256" key="1">
    <source>
        <dbReference type="SAM" id="MobiDB-lite"/>
    </source>
</evidence>
<keyword evidence="3" id="KW-1185">Reference proteome</keyword>
<dbReference type="AlphaFoldDB" id="A0A0B7MB59"/>
<feature type="compositionally biased region" description="Acidic residues" evidence="1">
    <location>
        <begin position="190"/>
        <end position="199"/>
    </location>
</feature>
<evidence type="ECO:0008006" key="4">
    <source>
        <dbReference type="Google" id="ProtNLM"/>
    </source>
</evidence>
<evidence type="ECO:0000313" key="3">
    <source>
        <dbReference type="Proteomes" id="UP000046155"/>
    </source>
</evidence>
<organism evidence="2 3">
    <name type="scientific">Syntrophaceticus schinkii</name>
    <dbReference type="NCBI Taxonomy" id="499207"/>
    <lineage>
        <taxon>Bacteria</taxon>
        <taxon>Bacillati</taxon>
        <taxon>Bacillota</taxon>
        <taxon>Clostridia</taxon>
        <taxon>Thermoanaerobacterales</taxon>
        <taxon>Thermoanaerobacterales Family III. Incertae Sedis</taxon>
        <taxon>Syntrophaceticus</taxon>
    </lineage>
</organism>
<feature type="region of interest" description="Disordered" evidence="1">
    <location>
        <begin position="176"/>
        <end position="210"/>
    </location>
</feature>